<dbReference type="SUPFAM" id="SSF57863">
    <property type="entry name" value="ArfGap/RecO-like zinc finger"/>
    <property type="match status" value="1"/>
</dbReference>
<evidence type="ECO:0000256" key="3">
    <source>
        <dbReference type="ARBA" id="ARBA00022763"/>
    </source>
</evidence>
<evidence type="ECO:0000256" key="2">
    <source>
        <dbReference type="ARBA" id="ARBA00021310"/>
    </source>
</evidence>
<dbReference type="Pfam" id="PF11967">
    <property type="entry name" value="RecO_N"/>
    <property type="match status" value="1"/>
</dbReference>
<feature type="domain" description="DNA replication/recombination mediator RecO N-terminal" evidence="8">
    <location>
        <begin position="1"/>
        <end position="82"/>
    </location>
</feature>
<dbReference type="NCBIfam" id="TIGR00613">
    <property type="entry name" value="reco"/>
    <property type="match status" value="1"/>
</dbReference>
<keyword evidence="4 7" id="KW-0233">DNA recombination</keyword>
<name>A0A1I7G7P7_9FIRM</name>
<evidence type="ECO:0000256" key="1">
    <source>
        <dbReference type="ARBA" id="ARBA00007452"/>
    </source>
</evidence>
<accession>A0A1I7G7P7</accession>
<comment type="similarity">
    <text evidence="1 7">Belongs to the RecO family.</text>
</comment>
<evidence type="ECO:0000313" key="10">
    <source>
        <dbReference type="Proteomes" id="UP000198817"/>
    </source>
</evidence>
<dbReference type="InterPro" id="IPR022572">
    <property type="entry name" value="DNA_rep/recomb_RecO_N"/>
</dbReference>
<evidence type="ECO:0000256" key="6">
    <source>
        <dbReference type="ARBA" id="ARBA00033409"/>
    </source>
</evidence>
<dbReference type="GO" id="GO:0043590">
    <property type="term" value="C:bacterial nucleoid"/>
    <property type="evidence" value="ECO:0007669"/>
    <property type="project" value="TreeGrafter"/>
</dbReference>
<keyword evidence="5 7" id="KW-0234">DNA repair</keyword>
<dbReference type="InterPro" id="IPR003717">
    <property type="entry name" value="RecO"/>
</dbReference>
<dbReference type="GO" id="GO:0006310">
    <property type="term" value="P:DNA recombination"/>
    <property type="evidence" value="ECO:0007669"/>
    <property type="project" value="UniProtKB-UniRule"/>
</dbReference>
<dbReference type="STRING" id="155865.SAMN05216515_10640"/>
<dbReference type="Gene3D" id="1.20.1440.120">
    <property type="entry name" value="Recombination protein O, C-terminal domain"/>
    <property type="match status" value="1"/>
</dbReference>
<protein>
    <recommendedName>
        <fullName evidence="2 7">DNA repair protein RecO</fullName>
    </recommendedName>
    <alternativeName>
        <fullName evidence="6 7">Recombination protein O</fullName>
    </alternativeName>
</protein>
<dbReference type="InterPro" id="IPR042242">
    <property type="entry name" value="RecO_C"/>
</dbReference>
<proteinExistence type="inferred from homology"/>
<dbReference type="InterPro" id="IPR012340">
    <property type="entry name" value="NA-bd_OB-fold"/>
</dbReference>
<keyword evidence="3 7" id="KW-0227">DNA damage</keyword>
<evidence type="ECO:0000256" key="5">
    <source>
        <dbReference type="ARBA" id="ARBA00023204"/>
    </source>
</evidence>
<dbReference type="Proteomes" id="UP000198817">
    <property type="component" value="Unassembled WGS sequence"/>
</dbReference>
<dbReference type="Gene3D" id="2.40.50.140">
    <property type="entry name" value="Nucleic acid-binding proteins"/>
    <property type="match status" value="1"/>
</dbReference>
<reference evidence="9 10" key="1">
    <citation type="submission" date="2016-10" db="EMBL/GenBank/DDBJ databases">
        <authorList>
            <person name="de Groot N.N."/>
        </authorList>
    </citation>
    <scope>NUCLEOTIDE SEQUENCE [LARGE SCALE GENOMIC DNA]</scope>
    <source>
        <strain evidence="9 10">KHGC13</strain>
    </source>
</reference>
<sequence length="264" mass="29875">MDLHGRGIVLRQTKIAGGRRMLELFTREYGVISCGSFLSAAGGSKRKSSGHLALQPFTLGGYRIREEKGRYTVKSAEAERSFYGLAEDPDRYGEAAFVLELTARLLPEGVPQPRIFDLMTDMFSALENRRNRFLTLRLAYEVKLMDLLGVAPRTDCCVRCGKKTGLEAFSVPGGGALCGECHRKLTEEGYPDRLIYPARFDMMNVIDYFRSNPLKRFEKLALNDGAAAWMQNVIRRYMAYYLDVDQLKSEAAMNQEGMLQWKSH</sequence>
<dbReference type="InterPro" id="IPR037278">
    <property type="entry name" value="ARFGAP/RecO"/>
</dbReference>
<dbReference type="Pfam" id="PF02565">
    <property type="entry name" value="RecO_C"/>
    <property type="match status" value="1"/>
</dbReference>
<comment type="function">
    <text evidence="7">Involved in DNA repair and RecF pathway recombination.</text>
</comment>
<dbReference type="RefSeq" id="WP_177207382.1">
    <property type="nucleotide sequence ID" value="NZ_FOWF01000006.1"/>
</dbReference>
<dbReference type="PANTHER" id="PTHR33991:SF1">
    <property type="entry name" value="DNA REPAIR PROTEIN RECO"/>
    <property type="match status" value="1"/>
</dbReference>
<dbReference type="AlphaFoldDB" id="A0A1I7G7P7"/>
<evidence type="ECO:0000256" key="7">
    <source>
        <dbReference type="HAMAP-Rule" id="MF_00201"/>
    </source>
</evidence>
<dbReference type="PANTHER" id="PTHR33991">
    <property type="entry name" value="DNA REPAIR PROTEIN RECO"/>
    <property type="match status" value="1"/>
</dbReference>
<keyword evidence="10" id="KW-1185">Reference proteome</keyword>
<evidence type="ECO:0000313" key="9">
    <source>
        <dbReference type="EMBL" id="SFU44480.1"/>
    </source>
</evidence>
<gene>
    <name evidence="7" type="primary">recO</name>
    <name evidence="9" type="ORF">SAMN05216508_10539</name>
</gene>
<evidence type="ECO:0000259" key="8">
    <source>
        <dbReference type="Pfam" id="PF11967"/>
    </source>
</evidence>
<dbReference type="HAMAP" id="MF_00201">
    <property type="entry name" value="RecO"/>
    <property type="match status" value="1"/>
</dbReference>
<evidence type="ECO:0000256" key="4">
    <source>
        <dbReference type="ARBA" id="ARBA00023172"/>
    </source>
</evidence>
<organism evidence="9 10">
    <name type="scientific">Eubacterium pyruvativorans</name>
    <dbReference type="NCBI Taxonomy" id="155865"/>
    <lineage>
        <taxon>Bacteria</taxon>
        <taxon>Bacillati</taxon>
        <taxon>Bacillota</taxon>
        <taxon>Clostridia</taxon>
        <taxon>Eubacteriales</taxon>
        <taxon>Eubacteriaceae</taxon>
        <taxon>Eubacterium</taxon>
    </lineage>
</organism>
<dbReference type="EMBL" id="FPBT01000005">
    <property type="protein sequence ID" value="SFU44480.1"/>
    <property type="molecule type" value="Genomic_DNA"/>
</dbReference>
<dbReference type="GO" id="GO:0006302">
    <property type="term" value="P:double-strand break repair"/>
    <property type="evidence" value="ECO:0007669"/>
    <property type="project" value="TreeGrafter"/>
</dbReference>